<evidence type="ECO:0000256" key="1">
    <source>
        <dbReference type="SAM" id="MobiDB-lite"/>
    </source>
</evidence>
<dbReference type="PANTHER" id="PTHR46313">
    <property type="match status" value="1"/>
</dbReference>
<protein>
    <submittedName>
        <fullName evidence="2">Uncharacterized protein</fullName>
    </submittedName>
</protein>
<dbReference type="STRING" id="4572.M7YTR9"/>
<reference evidence="2" key="1">
    <citation type="journal article" date="2013" name="Nature">
        <title>Draft genome of the wheat A-genome progenitor Triticum urartu.</title>
        <authorList>
            <person name="Ling H.Q."/>
            <person name="Zhao S."/>
            <person name="Liu D."/>
            <person name="Wang J."/>
            <person name="Sun H."/>
            <person name="Zhang C."/>
            <person name="Fan H."/>
            <person name="Li D."/>
            <person name="Dong L."/>
            <person name="Tao Y."/>
            <person name="Gao C."/>
            <person name="Wu H."/>
            <person name="Li Y."/>
            <person name="Cui Y."/>
            <person name="Guo X."/>
            <person name="Zheng S."/>
            <person name="Wang B."/>
            <person name="Yu K."/>
            <person name="Liang Q."/>
            <person name="Yang W."/>
            <person name="Lou X."/>
            <person name="Chen J."/>
            <person name="Feng M."/>
            <person name="Jian J."/>
            <person name="Zhang X."/>
            <person name="Luo G."/>
            <person name="Jiang Y."/>
            <person name="Liu J."/>
            <person name="Wang Z."/>
            <person name="Sha Y."/>
            <person name="Zhang B."/>
            <person name="Wu H."/>
            <person name="Tang D."/>
            <person name="Shen Q."/>
            <person name="Xue P."/>
            <person name="Zou S."/>
            <person name="Wang X."/>
            <person name="Liu X."/>
            <person name="Wang F."/>
            <person name="Yang Y."/>
            <person name="An X."/>
            <person name="Dong Z."/>
            <person name="Zhang K."/>
            <person name="Zhang X."/>
            <person name="Luo M.C."/>
            <person name="Dvorak J."/>
            <person name="Tong Y."/>
            <person name="Wang J."/>
            <person name="Yang H."/>
            <person name="Li Z."/>
            <person name="Wang D."/>
            <person name="Zhang A."/>
            <person name="Wang J."/>
        </authorList>
    </citation>
    <scope>NUCLEOTIDE SEQUENCE</scope>
</reference>
<name>M7YTR9_TRIUA</name>
<dbReference type="EMBL" id="KD225836">
    <property type="protein sequence ID" value="EMS50942.1"/>
    <property type="molecule type" value="Genomic_DNA"/>
</dbReference>
<gene>
    <name evidence="2" type="ORF">TRIUR3_05725</name>
</gene>
<sequence length="236" mass="25966">MRDTLGLLPPDAVPRSYQDQVKVTPRVSRRTLGSTISWLMTGTKGSTAGEQNVVLISVPSVLSEGLAPPGKHILHAYTPGTEPFGLWDGLDRKSAAYRSLKEERSEVMWKAVELALGPKFSREKCEVKLVGTPLTHKRFLRRNRGTYGPAIKAGEATFPGRSSPWRSTRSSSTPSASDRCIARTLLACIKFQVSPVYYIKVSLPALQAGRQAAVEKNHATFCSVEYKDTEKKKAAY</sequence>
<dbReference type="AlphaFoldDB" id="M7YTR9"/>
<dbReference type="InterPro" id="IPR045892">
    <property type="entry name" value="CrtISO-like"/>
</dbReference>
<proteinExistence type="predicted"/>
<feature type="region of interest" description="Disordered" evidence="1">
    <location>
        <begin position="151"/>
        <end position="176"/>
    </location>
</feature>
<feature type="compositionally biased region" description="Low complexity" evidence="1">
    <location>
        <begin position="161"/>
        <end position="176"/>
    </location>
</feature>
<evidence type="ECO:0000313" key="2">
    <source>
        <dbReference type="EMBL" id="EMS50942.1"/>
    </source>
</evidence>
<dbReference type="PANTHER" id="PTHR46313:SF1">
    <property type="entry name" value="FAD_NAD(P)-BINDING OXIDOREDUCTASE FAMILY PROTEIN"/>
    <property type="match status" value="1"/>
</dbReference>
<dbReference type="GO" id="GO:0016116">
    <property type="term" value="P:carotenoid metabolic process"/>
    <property type="evidence" value="ECO:0007669"/>
    <property type="project" value="InterPro"/>
</dbReference>
<dbReference type="eggNOG" id="KOG4254">
    <property type="taxonomic scope" value="Eukaryota"/>
</dbReference>
<accession>M7YTR9</accession>
<organism evidence="2">
    <name type="scientific">Triticum urartu</name>
    <name type="common">Red wild einkorn</name>
    <name type="synonym">Crithodium urartu</name>
    <dbReference type="NCBI Taxonomy" id="4572"/>
    <lineage>
        <taxon>Eukaryota</taxon>
        <taxon>Viridiplantae</taxon>
        <taxon>Streptophyta</taxon>
        <taxon>Embryophyta</taxon>
        <taxon>Tracheophyta</taxon>
        <taxon>Spermatophyta</taxon>
        <taxon>Magnoliopsida</taxon>
        <taxon>Liliopsida</taxon>
        <taxon>Poales</taxon>
        <taxon>Poaceae</taxon>
        <taxon>BOP clade</taxon>
        <taxon>Pooideae</taxon>
        <taxon>Triticodae</taxon>
        <taxon>Triticeae</taxon>
        <taxon>Triticinae</taxon>
        <taxon>Triticum</taxon>
    </lineage>
</organism>